<evidence type="ECO:0000256" key="9">
    <source>
        <dbReference type="ARBA" id="ARBA00022833"/>
    </source>
</evidence>
<dbReference type="InterPro" id="IPR013956">
    <property type="entry name" value="E3_ubiquit_lig_Bre1"/>
</dbReference>
<feature type="region of interest" description="Disordered" evidence="16">
    <location>
        <begin position="1"/>
        <end position="37"/>
    </location>
</feature>
<evidence type="ECO:0000256" key="2">
    <source>
        <dbReference type="ARBA" id="ARBA00004123"/>
    </source>
</evidence>
<comment type="pathway">
    <text evidence="3 14">Protein modification; protein ubiquitination.</text>
</comment>
<dbReference type="RefSeq" id="XP_024378390.1">
    <property type="nucleotide sequence ID" value="XM_024522622.2"/>
</dbReference>
<dbReference type="EMBL" id="ABEU02000006">
    <property type="protein sequence ID" value="PNR52745.1"/>
    <property type="molecule type" value="Genomic_DNA"/>
</dbReference>
<dbReference type="KEGG" id="ppp:112283634"/>
<comment type="similarity">
    <text evidence="4 14">Belongs to the BRE1 family.</text>
</comment>
<dbReference type="EnsemblPlants" id="Pp3c6_18000V3.16">
    <property type="protein sequence ID" value="Pp3c6_18000V3.16"/>
    <property type="gene ID" value="Pp3c6_18000"/>
</dbReference>
<evidence type="ECO:0000256" key="5">
    <source>
        <dbReference type="ARBA" id="ARBA00022679"/>
    </source>
</evidence>
<dbReference type="UniPathway" id="UPA00143"/>
<keyword evidence="11 14" id="KW-0175">Coiled coil</keyword>
<dbReference type="PROSITE" id="PS00518">
    <property type="entry name" value="ZF_RING_1"/>
    <property type="match status" value="1"/>
</dbReference>
<dbReference type="Gramene" id="Pp3c6_18000V3.17">
    <property type="protein sequence ID" value="Pp3c6_18000V3.17"/>
    <property type="gene ID" value="Pp3c6_18000"/>
</dbReference>
<evidence type="ECO:0000256" key="7">
    <source>
        <dbReference type="ARBA" id="ARBA00022771"/>
    </source>
</evidence>
<dbReference type="GO" id="GO:0005634">
    <property type="term" value="C:nucleus"/>
    <property type="evidence" value="ECO:0000318"/>
    <property type="project" value="GO_Central"/>
</dbReference>
<dbReference type="GO" id="GO:0016567">
    <property type="term" value="P:protein ubiquitination"/>
    <property type="evidence" value="ECO:0007669"/>
    <property type="project" value="UniProtKB-UniRule"/>
</dbReference>
<dbReference type="GO" id="GO:0033503">
    <property type="term" value="C:HULC complex"/>
    <property type="evidence" value="ECO:0000318"/>
    <property type="project" value="GO_Central"/>
</dbReference>
<dbReference type="Gramene" id="Pp3c6_18000V3.1">
    <property type="protein sequence ID" value="Pp3c6_18000V3.1"/>
    <property type="gene ID" value="Pp3c6_18000"/>
</dbReference>
<dbReference type="Gene3D" id="3.30.40.10">
    <property type="entry name" value="Zinc/RING finger domain, C3HC4 (zinc finger)"/>
    <property type="match status" value="1"/>
</dbReference>
<comment type="catalytic activity">
    <reaction evidence="1 14">
        <text>S-ubiquitinyl-[E2 ubiquitin-conjugating enzyme]-L-cysteine + [acceptor protein]-L-lysine = [E2 ubiquitin-conjugating enzyme]-L-cysteine + N(6)-ubiquitinyl-[acceptor protein]-L-lysine.</text>
        <dbReference type="EC" id="2.3.2.27"/>
    </reaction>
</comment>
<dbReference type="STRING" id="3218.A0A2K1KG49"/>
<dbReference type="EnsemblPlants" id="Pp3c6_18000V3.14">
    <property type="protein sequence ID" value="Pp3c6_18000V3.14"/>
    <property type="gene ID" value="Pp3c6_18000"/>
</dbReference>
<feature type="coiled-coil region" evidence="15">
    <location>
        <begin position="373"/>
        <end position="407"/>
    </location>
</feature>
<dbReference type="SUPFAM" id="SSF57850">
    <property type="entry name" value="RING/U-box"/>
    <property type="match status" value="1"/>
</dbReference>
<dbReference type="Gene3D" id="1.20.58.60">
    <property type="match status" value="1"/>
</dbReference>
<evidence type="ECO:0000313" key="19">
    <source>
        <dbReference type="EnsemblPlants" id="Pp3c6_18000V3.1"/>
    </source>
</evidence>
<evidence type="ECO:0000256" key="11">
    <source>
        <dbReference type="ARBA" id="ARBA00023054"/>
    </source>
</evidence>
<dbReference type="GeneID" id="112283634"/>
<dbReference type="AlphaFoldDB" id="A0A2K1KG49"/>
<dbReference type="RefSeq" id="XP_024378389.1">
    <property type="nucleotide sequence ID" value="XM_024522621.2"/>
</dbReference>
<evidence type="ECO:0000256" key="16">
    <source>
        <dbReference type="SAM" id="MobiDB-lite"/>
    </source>
</evidence>
<dbReference type="EnsemblPlants" id="Pp3c6_18000V3.15">
    <property type="protein sequence ID" value="Pp3c6_18000V3.15"/>
    <property type="gene ID" value="Pp3c6_18000"/>
</dbReference>
<dbReference type="Gramene" id="Pp3c6_18000V3.14">
    <property type="protein sequence ID" value="Pp3c6_18000V3.14"/>
    <property type="gene ID" value="Pp3c6_18000"/>
</dbReference>
<dbReference type="OrthoDB" id="10266039at2759"/>
<evidence type="ECO:0000313" key="20">
    <source>
        <dbReference type="Proteomes" id="UP000006727"/>
    </source>
</evidence>
<dbReference type="GO" id="GO:0006325">
    <property type="term" value="P:chromatin organization"/>
    <property type="evidence" value="ECO:0007669"/>
    <property type="project" value="UniProtKB-KW"/>
</dbReference>
<dbReference type="SMART" id="SM00184">
    <property type="entry name" value="RING"/>
    <property type="match status" value="1"/>
</dbReference>
<accession>A0A2K1KG49</accession>
<dbReference type="Proteomes" id="UP000006727">
    <property type="component" value="Chromosome 6"/>
</dbReference>
<gene>
    <name evidence="19" type="primary">LOC112283634</name>
    <name evidence="18" type="ORF">PHYPA_009120</name>
</gene>
<reference evidence="18 20" key="2">
    <citation type="journal article" date="2018" name="Plant J.">
        <title>The Physcomitrella patens chromosome-scale assembly reveals moss genome structure and evolution.</title>
        <authorList>
            <person name="Lang D."/>
            <person name="Ullrich K.K."/>
            <person name="Murat F."/>
            <person name="Fuchs J."/>
            <person name="Jenkins J."/>
            <person name="Haas F.B."/>
            <person name="Piednoel M."/>
            <person name="Gundlach H."/>
            <person name="Van Bel M."/>
            <person name="Meyberg R."/>
            <person name="Vives C."/>
            <person name="Morata J."/>
            <person name="Symeonidi A."/>
            <person name="Hiss M."/>
            <person name="Muchero W."/>
            <person name="Kamisugi Y."/>
            <person name="Saleh O."/>
            <person name="Blanc G."/>
            <person name="Decker E.L."/>
            <person name="van Gessel N."/>
            <person name="Grimwood J."/>
            <person name="Hayes R.D."/>
            <person name="Graham S.W."/>
            <person name="Gunter L.E."/>
            <person name="McDaniel S.F."/>
            <person name="Hoernstein S.N.W."/>
            <person name="Larsson A."/>
            <person name="Li F.W."/>
            <person name="Perroud P.F."/>
            <person name="Phillips J."/>
            <person name="Ranjan P."/>
            <person name="Rokshar D.S."/>
            <person name="Rothfels C.J."/>
            <person name="Schneider L."/>
            <person name="Shu S."/>
            <person name="Stevenson D.W."/>
            <person name="Thummler F."/>
            <person name="Tillich M."/>
            <person name="Villarreal Aguilar J.C."/>
            <person name="Widiez T."/>
            <person name="Wong G.K."/>
            <person name="Wymore A."/>
            <person name="Zhang Y."/>
            <person name="Zimmer A.D."/>
            <person name="Quatrano R.S."/>
            <person name="Mayer K.F.X."/>
            <person name="Goodstein D."/>
            <person name="Casacuberta J.M."/>
            <person name="Vandepoele K."/>
            <person name="Reski R."/>
            <person name="Cuming A.C."/>
            <person name="Tuskan G.A."/>
            <person name="Maumus F."/>
            <person name="Salse J."/>
            <person name="Schmutz J."/>
            <person name="Rensing S.A."/>
        </authorList>
    </citation>
    <scope>NUCLEOTIDE SEQUENCE [LARGE SCALE GENOMIC DNA]</scope>
    <source>
        <strain evidence="19 20">cv. Gransden 2004</strain>
    </source>
</reference>
<organism evidence="18">
    <name type="scientific">Physcomitrium patens</name>
    <name type="common">Spreading-leaved earth moss</name>
    <name type="synonym">Physcomitrella patens</name>
    <dbReference type="NCBI Taxonomy" id="3218"/>
    <lineage>
        <taxon>Eukaryota</taxon>
        <taxon>Viridiplantae</taxon>
        <taxon>Streptophyta</taxon>
        <taxon>Embryophyta</taxon>
        <taxon>Bryophyta</taxon>
        <taxon>Bryophytina</taxon>
        <taxon>Bryopsida</taxon>
        <taxon>Funariidae</taxon>
        <taxon>Funariales</taxon>
        <taxon>Funariaceae</taxon>
        <taxon>Physcomitrium</taxon>
    </lineage>
</organism>
<protein>
    <recommendedName>
        <fullName evidence="14">E3 ubiquitin protein ligase</fullName>
        <ecNumber evidence="14">2.3.2.27</ecNumber>
    </recommendedName>
</protein>
<dbReference type="GO" id="GO:0008270">
    <property type="term" value="F:zinc ion binding"/>
    <property type="evidence" value="ECO:0007669"/>
    <property type="project" value="UniProtKB-KW"/>
</dbReference>
<keyword evidence="6 14" id="KW-0479">Metal-binding</keyword>
<dbReference type="InterPro" id="IPR013083">
    <property type="entry name" value="Znf_RING/FYVE/PHD"/>
</dbReference>
<feature type="coiled-coil region" evidence="15">
    <location>
        <begin position="596"/>
        <end position="672"/>
    </location>
</feature>
<keyword evidence="5 14" id="KW-0808">Transferase</keyword>
<keyword evidence="7 13" id="KW-0863">Zinc-finger</keyword>
<dbReference type="Gramene" id="Pp3c6_18000V3.13">
    <property type="protein sequence ID" value="Pp3c6_18000V3.13"/>
    <property type="gene ID" value="Pp3c6_18000"/>
</dbReference>
<evidence type="ECO:0000256" key="1">
    <source>
        <dbReference type="ARBA" id="ARBA00000900"/>
    </source>
</evidence>
<evidence type="ECO:0000256" key="14">
    <source>
        <dbReference type="RuleBase" id="RU365038"/>
    </source>
</evidence>
<name>A0A2K1KG49_PHYPA</name>
<dbReference type="InterPro" id="IPR018957">
    <property type="entry name" value="Znf_C3HC4_RING-type"/>
</dbReference>
<evidence type="ECO:0000313" key="18">
    <source>
        <dbReference type="EMBL" id="PNR52745.1"/>
    </source>
</evidence>
<dbReference type="EnsemblPlants" id="Pp3c6_18000V3.17">
    <property type="protein sequence ID" value="Pp3c6_18000V3.17"/>
    <property type="gene ID" value="Pp3c6_18000"/>
</dbReference>
<feature type="domain" description="RING-type" evidence="17">
    <location>
        <begin position="842"/>
        <end position="880"/>
    </location>
</feature>
<dbReference type="EnsemblPlants" id="Pp3c6_18000V3.1">
    <property type="protein sequence ID" value="Pp3c6_18000V3.1"/>
    <property type="gene ID" value="Pp3c6_18000"/>
</dbReference>
<keyword evidence="9 14" id="KW-0862">Zinc</keyword>
<reference evidence="18 20" key="1">
    <citation type="journal article" date="2008" name="Science">
        <title>The Physcomitrella genome reveals evolutionary insights into the conquest of land by plants.</title>
        <authorList>
            <person name="Rensing S."/>
            <person name="Lang D."/>
            <person name="Zimmer A."/>
            <person name="Terry A."/>
            <person name="Salamov A."/>
            <person name="Shapiro H."/>
            <person name="Nishiyama T."/>
            <person name="Perroud P.-F."/>
            <person name="Lindquist E."/>
            <person name="Kamisugi Y."/>
            <person name="Tanahashi T."/>
            <person name="Sakakibara K."/>
            <person name="Fujita T."/>
            <person name="Oishi K."/>
            <person name="Shin-I T."/>
            <person name="Kuroki Y."/>
            <person name="Toyoda A."/>
            <person name="Suzuki Y."/>
            <person name="Hashimoto A."/>
            <person name="Yamaguchi K."/>
            <person name="Sugano A."/>
            <person name="Kohara Y."/>
            <person name="Fujiyama A."/>
            <person name="Anterola A."/>
            <person name="Aoki S."/>
            <person name="Ashton N."/>
            <person name="Barbazuk W.B."/>
            <person name="Barker E."/>
            <person name="Bennetzen J."/>
            <person name="Bezanilla M."/>
            <person name="Blankenship R."/>
            <person name="Cho S.H."/>
            <person name="Dutcher S."/>
            <person name="Estelle M."/>
            <person name="Fawcett J.A."/>
            <person name="Gundlach H."/>
            <person name="Hanada K."/>
            <person name="Heyl A."/>
            <person name="Hicks K.A."/>
            <person name="Hugh J."/>
            <person name="Lohr M."/>
            <person name="Mayer K."/>
            <person name="Melkozernov A."/>
            <person name="Murata T."/>
            <person name="Nelson D."/>
            <person name="Pils B."/>
            <person name="Prigge M."/>
            <person name="Reiss B."/>
            <person name="Renner T."/>
            <person name="Rombauts S."/>
            <person name="Rushton P."/>
            <person name="Sanderfoot A."/>
            <person name="Schween G."/>
            <person name="Shiu S.-H."/>
            <person name="Stueber K."/>
            <person name="Theodoulou F.L."/>
            <person name="Tu H."/>
            <person name="Van de Peer Y."/>
            <person name="Verrier P.J."/>
            <person name="Waters E."/>
            <person name="Wood A."/>
            <person name="Yang L."/>
            <person name="Cove D."/>
            <person name="Cuming A."/>
            <person name="Hasebe M."/>
            <person name="Lucas S."/>
            <person name="Mishler D.B."/>
            <person name="Reski R."/>
            <person name="Grigoriev I."/>
            <person name="Quatrano R.S."/>
            <person name="Boore J.L."/>
        </authorList>
    </citation>
    <scope>NUCLEOTIDE SEQUENCE [LARGE SCALE GENOMIC DNA]</scope>
    <source>
        <strain evidence="19 20">cv. Gransden 2004</strain>
    </source>
</reference>
<dbReference type="InterPro" id="IPR017907">
    <property type="entry name" value="Znf_RING_CS"/>
</dbReference>
<comment type="subcellular location">
    <subcellularLocation>
        <location evidence="2 14">Nucleus</location>
    </subcellularLocation>
</comment>
<dbReference type="Gramene" id="Pp3c6_18000V3.16">
    <property type="protein sequence ID" value="Pp3c6_18000V3.16"/>
    <property type="gene ID" value="Pp3c6_18000"/>
</dbReference>
<dbReference type="PANTHER" id="PTHR23163">
    <property type="entry name" value="RING FINGER PROTEIN-RELATED"/>
    <property type="match status" value="1"/>
</dbReference>
<dbReference type="RefSeq" id="XP_024378385.1">
    <property type="nucleotide sequence ID" value="XM_024522617.2"/>
</dbReference>
<keyword evidence="20" id="KW-1185">Reference proteome</keyword>
<evidence type="ECO:0000256" key="15">
    <source>
        <dbReference type="SAM" id="Coils"/>
    </source>
</evidence>
<dbReference type="CDD" id="cd16499">
    <property type="entry name" value="RING-HC_Bre1-like"/>
    <property type="match status" value="1"/>
</dbReference>
<keyword evidence="12 14" id="KW-0539">Nucleus</keyword>
<dbReference type="RefSeq" id="XP_024378388.1">
    <property type="nucleotide sequence ID" value="XM_024522620.2"/>
</dbReference>
<feature type="coiled-coil region" evidence="15">
    <location>
        <begin position="736"/>
        <end position="812"/>
    </location>
</feature>
<dbReference type="PANTHER" id="PTHR23163:SF0">
    <property type="entry name" value="E3 UBIQUITIN-PROTEIN LIGASE BRE1"/>
    <property type="match status" value="1"/>
</dbReference>
<keyword evidence="10 14" id="KW-0156">Chromatin regulator</keyword>
<dbReference type="EC" id="2.3.2.27" evidence="14"/>
<keyword evidence="8 14" id="KW-0833">Ubl conjugation pathway</keyword>
<evidence type="ECO:0000256" key="12">
    <source>
        <dbReference type="ARBA" id="ARBA00023242"/>
    </source>
</evidence>
<dbReference type="PROSITE" id="PS50089">
    <property type="entry name" value="ZF_RING_2"/>
    <property type="match status" value="1"/>
</dbReference>
<evidence type="ECO:0000256" key="8">
    <source>
        <dbReference type="ARBA" id="ARBA00022786"/>
    </source>
</evidence>
<dbReference type="PaxDb" id="3218-PP1S14_61V6.1"/>
<dbReference type="GO" id="GO:0061630">
    <property type="term" value="F:ubiquitin protein ligase activity"/>
    <property type="evidence" value="ECO:0000318"/>
    <property type="project" value="GO_Central"/>
</dbReference>
<evidence type="ECO:0000256" key="10">
    <source>
        <dbReference type="ARBA" id="ARBA00022853"/>
    </source>
</evidence>
<evidence type="ECO:0000256" key="13">
    <source>
        <dbReference type="PROSITE-ProRule" id="PRU00175"/>
    </source>
</evidence>
<evidence type="ECO:0000259" key="17">
    <source>
        <dbReference type="PROSITE" id="PS50089"/>
    </source>
</evidence>
<reference evidence="19" key="3">
    <citation type="submission" date="2020-12" db="UniProtKB">
        <authorList>
            <consortium name="EnsemblPlants"/>
        </authorList>
    </citation>
    <scope>IDENTIFICATION</scope>
</reference>
<dbReference type="Pfam" id="PF00097">
    <property type="entry name" value="zf-C3HC4"/>
    <property type="match status" value="1"/>
</dbReference>
<dbReference type="Gramene" id="Pp3c6_18000V3.15">
    <property type="protein sequence ID" value="Pp3c6_18000V3.15"/>
    <property type="gene ID" value="Pp3c6_18000"/>
</dbReference>
<feature type="coiled-coil region" evidence="15">
    <location>
        <begin position="247"/>
        <end position="284"/>
    </location>
</feature>
<dbReference type="FunCoup" id="A0A2K1KG49">
    <property type="interactions" value="4280"/>
</dbReference>
<proteinExistence type="inferred from homology"/>
<sequence length="894" mass="101696">MGSTEEPDRKRRHLNKDHLASPPVKKQPHTPSSEEKKVDAQMLQFQNHKLAQQLYVQRNEINVLEGKLNQLLSNQASFDDNLSKVSRVWNQVVDDLESLTVRYSSSSNGTYLLEPASNDCLALIDRNNSSVSSEQTFLQRFLDNGATGSSTTNGSNDFVKSGLCSQQTSTAEILKLLVQSIDYEQVRNEELLSTFLNGIASNGLAVNLLPLVKEDEELYAETKKLRSLVDGFHLKHRELSAELGTCHDFQAKDRAELKRLKDELEEACADLEGVRHQLAALRSENVILSGPPTPSATLTSNKFEFGDGGASQEKVSKECCQLEADLEEVKTLAARRLMELQEALQNHLDVIKKFQHMQNELDDQERIVSSRQYQSLTEQVQHLRSEVERYRAMVDQLQGEHVSLLRREKEIALKTEAGDAAQKASTTSDDRAAALELKLRQCMSDCDSLRLRVEGATHASGRKESVADLEKVITSLHKDMSMMQAQLFEYKEAGSAVFSLRAELHSLRAIIDRKTVETRLLSDQYARKVSEINSLQNEFRVLRGSEKELKLIFDMYNKESNDSSEMRKLQQEECRAQAEMGRLQLALDEHNLELRVKNANEAEAACQQKLAAVEAEIAELRQSLQASYRVSLDLKESLQAKKEEGDPYISEIEAILHAYEDVQTQNQRLLQEIKERDEYNSQLMSESLKARQLQFPLQAEKQVLDADMQHANSDADLHKQRITYLEEQASTFIAHLEKATDENRQQSSAMESAKRKAVEAEKQLSSVKLALDAAHKLLEERGQNFLNVNLQLEKERFNKRRAREELEVLNMKITRLQTPHDSGPTVDRLREEIRNYEAILKCSVCQDRSKEVVITKCYHLFCSPCIQRNLELRHRKCPGCGIPFGQNDVRVVYI</sequence>
<dbReference type="EnsemblPlants" id="Pp3c6_18000V3.13">
    <property type="protein sequence ID" value="Pp3c6_18000V3.13"/>
    <property type="gene ID" value="Pp3c6_18000"/>
</dbReference>
<dbReference type="RefSeq" id="XP_024378387.1">
    <property type="nucleotide sequence ID" value="XM_024522619.2"/>
</dbReference>
<dbReference type="RefSeq" id="XP_024378386.1">
    <property type="nucleotide sequence ID" value="XM_024522618.2"/>
</dbReference>
<evidence type="ECO:0000256" key="3">
    <source>
        <dbReference type="ARBA" id="ARBA00004906"/>
    </source>
</evidence>
<evidence type="ECO:0000256" key="4">
    <source>
        <dbReference type="ARBA" id="ARBA00005555"/>
    </source>
</evidence>
<dbReference type="InterPro" id="IPR001841">
    <property type="entry name" value="Znf_RING"/>
</dbReference>
<evidence type="ECO:0000256" key="6">
    <source>
        <dbReference type="ARBA" id="ARBA00022723"/>
    </source>
</evidence>